<dbReference type="Proteomes" id="UP000789595">
    <property type="component" value="Unassembled WGS sequence"/>
</dbReference>
<dbReference type="Gene3D" id="3.40.50.720">
    <property type="entry name" value="NAD(P)-binding Rossmann-like Domain"/>
    <property type="match status" value="1"/>
</dbReference>
<dbReference type="OrthoDB" id="446809at2759"/>
<comment type="caution">
    <text evidence="6">The sequence shown here is derived from an EMBL/GenBank/DDBJ whole genome shotgun (WGS) entry which is preliminary data.</text>
</comment>
<dbReference type="GO" id="GO:0000166">
    <property type="term" value="F:nucleotide binding"/>
    <property type="evidence" value="ECO:0007669"/>
    <property type="project" value="InterPro"/>
</dbReference>
<accession>A0A8J2WWT3</accession>
<protein>
    <recommendedName>
        <fullName evidence="8">Gfo/Idh/MocA-like oxidoreductase N-terminal domain-containing protein</fullName>
    </recommendedName>
</protein>
<dbReference type="EMBL" id="CAKKNE010000002">
    <property type="protein sequence ID" value="CAH0368965.1"/>
    <property type="molecule type" value="Genomic_DNA"/>
</dbReference>
<dbReference type="InterPro" id="IPR050463">
    <property type="entry name" value="Gfo/Idh/MocA_oxidrdct_glycsds"/>
</dbReference>
<evidence type="ECO:0008006" key="8">
    <source>
        <dbReference type="Google" id="ProtNLM"/>
    </source>
</evidence>
<proteinExistence type="inferred from homology"/>
<dbReference type="AlphaFoldDB" id="A0A8J2WWT3"/>
<feature type="signal peptide" evidence="3">
    <location>
        <begin position="1"/>
        <end position="33"/>
    </location>
</feature>
<keyword evidence="2" id="KW-0560">Oxidoreductase</keyword>
<feature type="domain" description="GFO/IDH/MocA-like oxidoreductase" evidence="5">
    <location>
        <begin position="164"/>
        <end position="284"/>
    </location>
</feature>
<name>A0A8J2WWT3_9STRA</name>
<evidence type="ECO:0000259" key="4">
    <source>
        <dbReference type="Pfam" id="PF01408"/>
    </source>
</evidence>
<dbReference type="Pfam" id="PF01408">
    <property type="entry name" value="GFO_IDH_MocA"/>
    <property type="match status" value="1"/>
</dbReference>
<dbReference type="SUPFAM" id="SSF51735">
    <property type="entry name" value="NAD(P)-binding Rossmann-fold domains"/>
    <property type="match status" value="1"/>
</dbReference>
<dbReference type="InterPro" id="IPR036291">
    <property type="entry name" value="NAD(P)-bd_dom_sf"/>
</dbReference>
<dbReference type="SUPFAM" id="SSF55347">
    <property type="entry name" value="Glyceraldehyde-3-phosphate dehydrogenase-like, C-terminal domain"/>
    <property type="match status" value="1"/>
</dbReference>
<reference evidence="6" key="1">
    <citation type="submission" date="2021-11" db="EMBL/GenBank/DDBJ databases">
        <authorList>
            <consortium name="Genoscope - CEA"/>
            <person name="William W."/>
        </authorList>
    </citation>
    <scope>NUCLEOTIDE SEQUENCE</scope>
</reference>
<comment type="similarity">
    <text evidence="1">Belongs to the Gfo/Idh/MocA family.</text>
</comment>
<dbReference type="PANTHER" id="PTHR43818">
    <property type="entry name" value="BCDNA.GH03377"/>
    <property type="match status" value="1"/>
</dbReference>
<feature type="domain" description="Gfo/Idh/MocA-like oxidoreductase N-terminal" evidence="4">
    <location>
        <begin position="40"/>
        <end position="151"/>
    </location>
</feature>
<dbReference type="PANTHER" id="PTHR43818:SF11">
    <property type="entry name" value="BCDNA.GH03377"/>
    <property type="match status" value="1"/>
</dbReference>
<dbReference type="InterPro" id="IPR000683">
    <property type="entry name" value="Gfo/Idh/MocA-like_OxRdtase_N"/>
</dbReference>
<evidence type="ECO:0000259" key="5">
    <source>
        <dbReference type="Pfam" id="PF22725"/>
    </source>
</evidence>
<keyword evidence="7" id="KW-1185">Reference proteome</keyword>
<sequence length="366" mass="39733">MVKARPRLTQRAFLAGCLVLVPLLPLALMQGKAAPKEVIWGIIGCGDVVEKKSGPALQNAPRSRVAATMRRDKAKAEDFARRHGIPRAYDDVDALLADPEINAVYIATPPGSHLEIALKVAAAGYPLYVEKPAARTAKECETMERAFSKLPLFVAYYRRAYPRYVALRDALRGGRLGTIQSVSYVFARRPAPPRAGDWRHDAERSGGGRFVDIGSHALDLIDFLLGPLERVRASATGPAGQVETRVEMHFRIVGTSIDGTATWDFEASEAEDLLIISGSEGSVRVPAAMNGRELVWPDGVESYDPPDPVQLPLVTKVVDAILDGSECPSTASSSTRTSRAIDAALGHYYGGRSDAFWARPETWNVV</sequence>
<evidence type="ECO:0000256" key="3">
    <source>
        <dbReference type="SAM" id="SignalP"/>
    </source>
</evidence>
<dbReference type="InterPro" id="IPR055170">
    <property type="entry name" value="GFO_IDH_MocA-like_dom"/>
</dbReference>
<feature type="chain" id="PRO_5035165009" description="Gfo/Idh/MocA-like oxidoreductase N-terminal domain-containing protein" evidence="3">
    <location>
        <begin position="34"/>
        <end position="366"/>
    </location>
</feature>
<gene>
    <name evidence="6" type="ORF">PECAL_2P20660</name>
</gene>
<evidence type="ECO:0000313" key="6">
    <source>
        <dbReference type="EMBL" id="CAH0368965.1"/>
    </source>
</evidence>
<dbReference type="Gene3D" id="3.30.360.10">
    <property type="entry name" value="Dihydrodipicolinate Reductase, domain 2"/>
    <property type="match status" value="1"/>
</dbReference>
<evidence type="ECO:0000256" key="1">
    <source>
        <dbReference type="ARBA" id="ARBA00010928"/>
    </source>
</evidence>
<evidence type="ECO:0000313" key="7">
    <source>
        <dbReference type="Proteomes" id="UP000789595"/>
    </source>
</evidence>
<keyword evidence="3" id="KW-0732">Signal</keyword>
<organism evidence="6 7">
    <name type="scientific">Pelagomonas calceolata</name>
    <dbReference type="NCBI Taxonomy" id="35677"/>
    <lineage>
        <taxon>Eukaryota</taxon>
        <taxon>Sar</taxon>
        <taxon>Stramenopiles</taxon>
        <taxon>Ochrophyta</taxon>
        <taxon>Pelagophyceae</taxon>
        <taxon>Pelagomonadales</taxon>
        <taxon>Pelagomonadaceae</taxon>
        <taxon>Pelagomonas</taxon>
    </lineage>
</organism>
<evidence type="ECO:0000256" key="2">
    <source>
        <dbReference type="ARBA" id="ARBA00023002"/>
    </source>
</evidence>
<dbReference type="GO" id="GO:0016491">
    <property type="term" value="F:oxidoreductase activity"/>
    <property type="evidence" value="ECO:0007669"/>
    <property type="project" value="UniProtKB-KW"/>
</dbReference>
<dbReference type="Pfam" id="PF22725">
    <property type="entry name" value="GFO_IDH_MocA_C3"/>
    <property type="match status" value="1"/>
</dbReference>